<evidence type="ECO:0000256" key="1">
    <source>
        <dbReference type="SAM" id="MobiDB-lite"/>
    </source>
</evidence>
<evidence type="ECO:0000313" key="2">
    <source>
        <dbReference type="EMBL" id="TYL84506.1"/>
    </source>
</evidence>
<name>A0A5D3JWM1_9BRAD</name>
<dbReference type="EMBL" id="VSSS01000090">
    <property type="protein sequence ID" value="TYL84506.1"/>
    <property type="molecule type" value="Genomic_DNA"/>
</dbReference>
<protein>
    <submittedName>
        <fullName evidence="2">Uncharacterized protein</fullName>
    </submittedName>
</protein>
<dbReference type="AlphaFoldDB" id="A0A5D3JWM1"/>
<feature type="region of interest" description="Disordered" evidence="1">
    <location>
        <begin position="184"/>
        <end position="216"/>
    </location>
</feature>
<proteinExistence type="predicted"/>
<evidence type="ECO:0000313" key="3">
    <source>
        <dbReference type="Proteomes" id="UP000324758"/>
    </source>
</evidence>
<gene>
    <name evidence="2" type="ORF">FXB40_44715</name>
</gene>
<reference evidence="2 3" key="1">
    <citation type="submission" date="2019-08" db="EMBL/GenBank/DDBJ databases">
        <title>Bradyrhizobium hipponensis sp. nov., a rhizobium isolated from a Lupinus angustifolius root nodule in Tunisia.</title>
        <authorList>
            <person name="Off K."/>
            <person name="Rejili M."/>
            <person name="Mars M."/>
            <person name="Brachmann A."/>
            <person name="Marin M."/>
        </authorList>
    </citation>
    <scope>NUCLEOTIDE SEQUENCE [LARGE SCALE GENOMIC DNA]</scope>
    <source>
        <strain evidence="2 3">CTAW71</strain>
    </source>
</reference>
<accession>A0A5D3JWM1</accession>
<comment type="caution">
    <text evidence="2">The sequence shown here is derived from an EMBL/GenBank/DDBJ whole genome shotgun (WGS) entry which is preliminary data.</text>
</comment>
<sequence>MGLSNAARQARHRAKRAAEMEALRNGAAPSQGAEVNALRKRVRELEAALGAKPKPAMTLDMISTKTGREQAEIFMRQQEKRFEGEIRRRVQAEVAAWMEQMLPEYKKRLEESDRVIKTRKGFMKKALFNKFRFAIHEDTYSHRSAKERAELCQWLEEHETVLVAEDEKPTTLPTLEELMRNREAIRRANSERSKAAHARAKAEREAEKREADNSAL</sequence>
<dbReference type="Proteomes" id="UP000324758">
    <property type="component" value="Unassembled WGS sequence"/>
</dbReference>
<organism evidence="2 3">
    <name type="scientific">Bradyrhizobium rifense</name>
    <dbReference type="NCBI Taxonomy" id="515499"/>
    <lineage>
        <taxon>Bacteria</taxon>
        <taxon>Pseudomonadati</taxon>
        <taxon>Pseudomonadota</taxon>
        <taxon>Alphaproteobacteria</taxon>
        <taxon>Hyphomicrobiales</taxon>
        <taxon>Nitrobacteraceae</taxon>
        <taxon>Bradyrhizobium</taxon>
    </lineage>
</organism>
<dbReference type="RefSeq" id="WP_148778608.1">
    <property type="nucleotide sequence ID" value="NZ_VSSS01000090.1"/>
</dbReference>
<keyword evidence="3" id="KW-1185">Reference proteome</keyword>